<reference evidence="2" key="1">
    <citation type="submission" date="2021-06" db="EMBL/GenBank/DDBJ databases">
        <title>Parelaphostrongylus tenuis whole genome reference sequence.</title>
        <authorList>
            <person name="Garwood T.J."/>
            <person name="Larsen P.A."/>
            <person name="Fountain-Jones N.M."/>
            <person name="Garbe J.R."/>
            <person name="Macchietto M.G."/>
            <person name="Kania S.A."/>
            <person name="Gerhold R.W."/>
            <person name="Richards J.E."/>
            <person name="Wolf T.M."/>
        </authorList>
    </citation>
    <scope>NUCLEOTIDE SEQUENCE</scope>
    <source>
        <strain evidence="2">MNPRO001-30</strain>
        <tissue evidence="2">Meninges</tissue>
    </source>
</reference>
<evidence type="ECO:0000313" key="2">
    <source>
        <dbReference type="EMBL" id="KAJ1367199.1"/>
    </source>
</evidence>
<gene>
    <name evidence="2" type="ORF">KIN20_028063</name>
</gene>
<organism evidence="2 3">
    <name type="scientific">Parelaphostrongylus tenuis</name>
    <name type="common">Meningeal worm</name>
    <dbReference type="NCBI Taxonomy" id="148309"/>
    <lineage>
        <taxon>Eukaryota</taxon>
        <taxon>Metazoa</taxon>
        <taxon>Ecdysozoa</taxon>
        <taxon>Nematoda</taxon>
        <taxon>Chromadorea</taxon>
        <taxon>Rhabditida</taxon>
        <taxon>Rhabditina</taxon>
        <taxon>Rhabditomorpha</taxon>
        <taxon>Strongyloidea</taxon>
        <taxon>Metastrongylidae</taxon>
        <taxon>Parelaphostrongylus</taxon>
    </lineage>
</organism>
<name>A0AAD5R0V9_PARTN</name>
<evidence type="ECO:0000313" key="3">
    <source>
        <dbReference type="Proteomes" id="UP001196413"/>
    </source>
</evidence>
<dbReference type="Proteomes" id="UP001196413">
    <property type="component" value="Unassembled WGS sequence"/>
</dbReference>
<comment type="caution">
    <text evidence="2">The sequence shown here is derived from an EMBL/GenBank/DDBJ whole genome shotgun (WGS) entry which is preliminary data.</text>
</comment>
<accession>A0AAD5R0V9</accession>
<protein>
    <submittedName>
        <fullName evidence="2">Uncharacterized protein</fullName>
    </submittedName>
</protein>
<feature type="compositionally biased region" description="Basic and acidic residues" evidence="1">
    <location>
        <begin position="202"/>
        <end position="212"/>
    </location>
</feature>
<keyword evidence="3" id="KW-1185">Reference proteome</keyword>
<feature type="compositionally biased region" description="Low complexity" evidence="1">
    <location>
        <begin position="170"/>
        <end position="183"/>
    </location>
</feature>
<proteinExistence type="predicted"/>
<sequence>MESLEDLLRWIESTKIDYNSEFVFPVDIMPSSPRTPSSSTAEMTPIFGPESVTEQEWKLPAERCLDLMHLGFSFDEVKQIADLFDQYKEIMKPHNPNLTLNQVLTLFANFISISIPDNLKLLSYSFNLLEMGYSRQEVARLLVKERKRFVLDTIEMEMKPKRPRSSLAVSELPSAESCSSSRETTNGNQSDDEASSRAGVEVIDRCPDALDI</sequence>
<dbReference type="AlphaFoldDB" id="A0AAD5R0V9"/>
<evidence type="ECO:0000256" key="1">
    <source>
        <dbReference type="SAM" id="MobiDB-lite"/>
    </source>
</evidence>
<feature type="region of interest" description="Disordered" evidence="1">
    <location>
        <begin position="161"/>
        <end position="212"/>
    </location>
</feature>
<dbReference type="EMBL" id="JAHQIW010005797">
    <property type="protein sequence ID" value="KAJ1367199.1"/>
    <property type="molecule type" value="Genomic_DNA"/>
</dbReference>